<feature type="compositionally biased region" description="Pro residues" evidence="1">
    <location>
        <begin position="210"/>
        <end position="220"/>
    </location>
</feature>
<evidence type="ECO:0000313" key="3">
    <source>
        <dbReference type="Proteomes" id="UP000184330"/>
    </source>
</evidence>
<proteinExistence type="predicted"/>
<dbReference type="AlphaFoldDB" id="A0A1L7XRK4"/>
<evidence type="ECO:0000313" key="2">
    <source>
        <dbReference type="EMBL" id="CZR67682.1"/>
    </source>
</evidence>
<gene>
    <name evidence="2" type="ORF">PAC_17581</name>
</gene>
<protein>
    <submittedName>
        <fullName evidence="2">Uncharacterized protein</fullName>
    </submittedName>
</protein>
<dbReference type="EMBL" id="FJOG01000046">
    <property type="protein sequence ID" value="CZR67682.1"/>
    <property type="molecule type" value="Genomic_DNA"/>
</dbReference>
<reference evidence="2 3" key="1">
    <citation type="submission" date="2016-03" db="EMBL/GenBank/DDBJ databases">
        <authorList>
            <person name="Ploux O."/>
        </authorList>
    </citation>
    <scope>NUCLEOTIDE SEQUENCE [LARGE SCALE GENOMIC DNA]</scope>
    <source>
        <strain evidence="2 3">UAMH 11012</strain>
    </source>
</reference>
<accession>A0A1L7XRK4</accession>
<organism evidence="2 3">
    <name type="scientific">Phialocephala subalpina</name>
    <dbReference type="NCBI Taxonomy" id="576137"/>
    <lineage>
        <taxon>Eukaryota</taxon>
        <taxon>Fungi</taxon>
        <taxon>Dikarya</taxon>
        <taxon>Ascomycota</taxon>
        <taxon>Pezizomycotina</taxon>
        <taxon>Leotiomycetes</taxon>
        <taxon>Helotiales</taxon>
        <taxon>Mollisiaceae</taxon>
        <taxon>Phialocephala</taxon>
        <taxon>Phialocephala fortinii species complex</taxon>
    </lineage>
</organism>
<sequence length="220" mass="24334">MDRIHHYILQAIIATSDDREGLIVATQSWQDLEDYVRRISDEYGILMDEALFCVMSAVQLSAVKQFEMTGSSTRRSRQLSDPRLPQHPSRGHIPLGGGIGCGIPLNGRPGPIPMGRLHLPNTPTGPHFPGSRFPQPQNPDPVIVAFELQPDDPAEPRFPQSRYQVPSGPGSRNQDVRSSGPRGPGPRFQERRFSVPRRPGHKVSGITPEDYPPSGPFSSY</sequence>
<keyword evidence="3" id="KW-1185">Reference proteome</keyword>
<feature type="region of interest" description="Disordered" evidence="1">
    <location>
        <begin position="117"/>
        <end position="220"/>
    </location>
</feature>
<name>A0A1L7XRK4_9HELO</name>
<dbReference type="Proteomes" id="UP000184330">
    <property type="component" value="Unassembled WGS sequence"/>
</dbReference>
<feature type="region of interest" description="Disordered" evidence="1">
    <location>
        <begin position="68"/>
        <end position="96"/>
    </location>
</feature>
<evidence type="ECO:0000256" key="1">
    <source>
        <dbReference type="SAM" id="MobiDB-lite"/>
    </source>
</evidence>